<dbReference type="AlphaFoldDB" id="T0SGP1"/>
<dbReference type="InterPro" id="IPR017853">
    <property type="entry name" value="GH"/>
</dbReference>
<reference evidence="1 2" key="1">
    <citation type="submission" date="2012-04" db="EMBL/GenBank/DDBJ databases">
        <title>The Genome Sequence of Saprolegnia declina VS20.</title>
        <authorList>
            <consortium name="The Broad Institute Genome Sequencing Platform"/>
            <person name="Russ C."/>
            <person name="Nusbaum C."/>
            <person name="Tyler B."/>
            <person name="van West P."/>
            <person name="Dieguez-Uribeondo J."/>
            <person name="de Bruijn I."/>
            <person name="Tripathy S."/>
            <person name="Jiang R."/>
            <person name="Young S.K."/>
            <person name="Zeng Q."/>
            <person name="Gargeya S."/>
            <person name="Fitzgerald M."/>
            <person name="Haas B."/>
            <person name="Abouelleil A."/>
            <person name="Alvarado L."/>
            <person name="Arachchi H.M."/>
            <person name="Berlin A."/>
            <person name="Chapman S.B."/>
            <person name="Goldberg J."/>
            <person name="Griggs A."/>
            <person name="Gujja S."/>
            <person name="Hansen M."/>
            <person name="Howarth C."/>
            <person name="Imamovic A."/>
            <person name="Larimer J."/>
            <person name="McCowen C."/>
            <person name="Montmayeur A."/>
            <person name="Murphy C."/>
            <person name="Neiman D."/>
            <person name="Pearson M."/>
            <person name="Priest M."/>
            <person name="Roberts A."/>
            <person name="Saif S."/>
            <person name="Shea T."/>
            <person name="Sisk P."/>
            <person name="Sykes S."/>
            <person name="Wortman J."/>
            <person name="Nusbaum C."/>
            <person name="Birren B."/>
        </authorList>
    </citation>
    <scope>NUCLEOTIDE SEQUENCE [LARGE SCALE GENOMIC DNA]</scope>
    <source>
        <strain evidence="1 2">VS20</strain>
    </source>
</reference>
<dbReference type="EMBL" id="JH767133">
    <property type="protein sequence ID" value="EQC42097.1"/>
    <property type="molecule type" value="Genomic_DNA"/>
</dbReference>
<sequence length="422" mass="45534">MKELPSTKAEAKRWYISEDSAGFHWWPLPVALFAIGTLLYSGAFSYQEGWLDEFTGNLTRIQFNDPDVLQGGCMAINHKMTWRELRNKASKCPRGQFFDPLHNDCYQCSPLVAEDRIFALHWDASKECRSLLLQPDLRFATHIMWSAATLDPATGAIVKPTLPDANTRISRCMLEMRSRCIKQIAVIGDPSTSFASVLTSDAKIDAFVASVVAHVTKSKMDGVHIVDVGGNDKSNNGDWKSNYSPTAVKYMAALRKALDAASGDAPRLTLSWEELASAFDTTSKTYTGCKSASDASGTYRCFNPDMAGSIDFVSLQLFGRHSSVSLPSLMLAKPWAGTLPSTKVVFNTCSAPSPLCRGSVNGKDELAIAAKTGSDAFKGVSIASATADIEANHGVSISAMGPLGAYGVLMPQRAPQQPSAAP</sequence>
<dbReference type="RefSeq" id="XP_008604666.1">
    <property type="nucleotide sequence ID" value="XM_008606444.1"/>
</dbReference>
<dbReference type="InParanoid" id="T0SGP1"/>
<dbReference type="VEuPathDB" id="FungiDB:SDRG_00938"/>
<dbReference type="Proteomes" id="UP000030762">
    <property type="component" value="Unassembled WGS sequence"/>
</dbReference>
<proteinExistence type="predicted"/>
<dbReference type="Gene3D" id="3.20.20.80">
    <property type="entry name" value="Glycosidases"/>
    <property type="match status" value="1"/>
</dbReference>
<dbReference type="OMA" id="RFATHIM"/>
<gene>
    <name evidence="1" type="ORF">SDRG_00938</name>
</gene>
<dbReference type="GeneID" id="19941665"/>
<dbReference type="OrthoDB" id="64959at2759"/>
<accession>T0SGP1</accession>
<evidence type="ECO:0000313" key="2">
    <source>
        <dbReference type="Proteomes" id="UP000030762"/>
    </source>
</evidence>
<dbReference type="SUPFAM" id="SSF51445">
    <property type="entry name" value="(Trans)glycosidases"/>
    <property type="match status" value="1"/>
</dbReference>
<name>T0SGP1_SAPDV</name>
<evidence type="ECO:0000313" key="1">
    <source>
        <dbReference type="EMBL" id="EQC42097.1"/>
    </source>
</evidence>
<keyword evidence="2" id="KW-1185">Reference proteome</keyword>
<organism evidence="1 2">
    <name type="scientific">Saprolegnia diclina (strain VS20)</name>
    <dbReference type="NCBI Taxonomy" id="1156394"/>
    <lineage>
        <taxon>Eukaryota</taxon>
        <taxon>Sar</taxon>
        <taxon>Stramenopiles</taxon>
        <taxon>Oomycota</taxon>
        <taxon>Saprolegniomycetes</taxon>
        <taxon>Saprolegniales</taxon>
        <taxon>Saprolegniaceae</taxon>
        <taxon>Saprolegnia</taxon>
    </lineage>
</organism>
<protein>
    <submittedName>
        <fullName evidence="1">Uncharacterized protein</fullName>
    </submittedName>
</protein>